<protein>
    <submittedName>
        <fullName evidence="1">Uncharacterized protein</fullName>
    </submittedName>
</protein>
<dbReference type="AlphaFoldDB" id="A0AAD4CKK6"/>
<gene>
    <name evidence="1" type="ORF">FE257_008813</name>
</gene>
<name>A0AAD4CKK6_ASPNN</name>
<reference evidence="1" key="2">
    <citation type="submission" date="2020-02" db="EMBL/GenBank/DDBJ databases">
        <authorList>
            <person name="Gilchrist C.L.M."/>
            <person name="Chooi Y.-H."/>
        </authorList>
    </citation>
    <scope>NUCLEOTIDE SEQUENCE</scope>
    <source>
        <strain evidence="1">MST-FP2251</strain>
    </source>
</reference>
<organism evidence="1 2">
    <name type="scientific">Aspergillus nanangensis</name>
    <dbReference type="NCBI Taxonomy" id="2582783"/>
    <lineage>
        <taxon>Eukaryota</taxon>
        <taxon>Fungi</taxon>
        <taxon>Dikarya</taxon>
        <taxon>Ascomycota</taxon>
        <taxon>Pezizomycotina</taxon>
        <taxon>Eurotiomycetes</taxon>
        <taxon>Eurotiomycetidae</taxon>
        <taxon>Eurotiales</taxon>
        <taxon>Aspergillaceae</taxon>
        <taxon>Aspergillus</taxon>
        <taxon>Aspergillus subgen. Circumdati</taxon>
    </lineage>
</organism>
<keyword evidence="2" id="KW-1185">Reference proteome</keyword>
<comment type="caution">
    <text evidence="1">The sequence shown here is derived from an EMBL/GenBank/DDBJ whole genome shotgun (WGS) entry which is preliminary data.</text>
</comment>
<dbReference type="EMBL" id="VCAU01000049">
    <property type="protein sequence ID" value="KAF9888244.1"/>
    <property type="molecule type" value="Genomic_DNA"/>
</dbReference>
<dbReference type="Proteomes" id="UP001194746">
    <property type="component" value="Unassembled WGS sequence"/>
</dbReference>
<evidence type="ECO:0000313" key="2">
    <source>
        <dbReference type="Proteomes" id="UP001194746"/>
    </source>
</evidence>
<reference evidence="1" key="1">
    <citation type="journal article" date="2019" name="Beilstein J. Org. Chem.">
        <title>Nanangenines: drimane sesquiterpenoids as the dominant metabolite cohort of a novel Australian fungus, Aspergillus nanangensis.</title>
        <authorList>
            <person name="Lacey H.J."/>
            <person name="Gilchrist C.L.M."/>
            <person name="Crombie A."/>
            <person name="Kalaitzis J.A."/>
            <person name="Vuong D."/>
            <person name="Rutledge P.J."/>
            <person name="Turner P."/>
            <person name="Pitt J.I."/>
            <person name="Lacey E."/>
            <person name="Chooi Y.H."/>
            <person name="Piggott A.M."/>
        </authorList>
    </citation>
    <scope>NUCLEOTIDE SEQUENCE</scope>
    <source>
        <strain evidence="1">MST-FP2251</strain>
    </source>
</reference>
<sequence>MAYKERNWECPKEQHLIQVDIGEVASTEEEFWWSAILCSGNYWNATTKYNGFVEYHASPTRFRNRSQIFITFFVYTTVSTLSAQSRFLEYSTFHF</sequence>
<evidence type="ECO:0000313" key="1">
    <source>
        <dbReference type="EMBL" id="KAF9888244.1"/>
    </source>
</evidence>
<proteinExistence type="predicted"/>
<accession>A0AAD4CKK6</accession>